<gene>
    <name evidence="2" type="ORF">CXB51_028240</name>
</gene>
<dbReference type="Proteomes" id="UP000701853">
    <property type="component" value="Chromosome 11"/>
</dbReference>
<dbReference type="OrthoDB" id="263957at2759"/>
<evidence type="ECO:0000256" key="1">
    <source>
        <dbReference type="SAM" id="Phobius"/>
    </source>
</evidence>
<dbReference type="InterPro" id="IPR008509">
    <property type="entry name" value="MOT2/MFSD5"/>
</dbReference>
<feature type="transmembrane region" description="Helical" evidence="1">
    <location>
        <begin position="16"/>
        <end position="35"/>
    </location>
</feature>
<feature type="transmembrane region" description="Helical" evidence="1">
    <location>
        <begin position="433"/>
        <end position="452"/>
    </location>
</feature>
<dbReference type="PANTHER" id="PTHR23516">
    <property type="entry name" value="SAM (S-ADENOSYL METHIONINE) TRANSPORTER"/>
    <property type="match status" value="1"/>
</dbReference>
<feature type="transmembrane region" description="Helical" evidence="1">
    <location>
        <begin position="404"/>
        <end position="421"/>
    </location>
</feature>
<feature type="transmembrane region" description="Helical" evidence="1">
    <location>
        <begin position="147"/>
        <end position="165"/>
    </location>
</feature>
<name>A0A8J5YAA3_9ROSI</name>
<proteinExistence type="predicted"/>
<dbReference type="PANTHER" id="PTHR23516:SF2">
    <property type="entry name" value="MOLYBDATE-ANION TRANSPORTER"/>
    <property type="match status" value="1"/>
</dbReference>
<evidence type="ECO:0000313" key="3">
    <source>
        <dbReference type="Proteomes" id="UP000701853"/>
    </source>
</evidence>
<dbReference type="GO" id="GO:0016020">
    <property type="term" value="C:membrane"/>
    <property type="evidence" value="ECO:0007669"/>
    <property type="project" value="InterPro"/>
</dbReference>
<accession>A0A8J5YAA3</accession>
<dbReference type="Pfam" id="PF05631">
    <property type="entry name" value="MFS_5"/>
    <property type="match status" value="1"/>
</dbReference>
<feature type="transmembrane region" description="Helical" evidence="1">
    <location>
        <begin position="186"/>
        <end position="208"/>
    </location>
</feature>
<evidence type="ECO:0000313" key="2">
    <source>
        <dbReference type="EMBL" id="KAG8478412.1"/>
    </source>
</evidence>
<protein>
    <recommendedName>
        <fullName evidence="4">Molybdate-anion transporter-like</fullName>
    </recommendedName>
</protein>
<comment type="caution">
    <text evidence="2">The sequence shown here is derived from an EMBL/GenBank/DDBJ whole genome shotgun (WGS) entry which is preliminary data.</text>
</comment>
<dbReference type="SUPFAM" id="SSF103473">
    <property type="entry name" value="MFS general substrate transporter"/>
    <property type="match status" value="2"/>
</dbReference>
<keyword evidence="1" id="KW-1133">Transmembrane helix</keyword>
<keyword evidence="1" id="KW-0812">Transmembrane</keyword>
<feature type="transmembrane region" description="Helical" evidence="1">
    <location>
        <begin position="94"/>
        <end position="115"/>
    </location>
</feature>
<evidence type="ECO:0008006" key="4">
    <source>
        <dbReference type="Google" id="ProtNLM"/>
    </source>
</evidence>
<feature type="transmembrane region" description="Helical" evidence="1">
    <location>
        <begin position="375"/>
        <end position="392"/>
    </location>
</feature>
<keyword evidence="3" id="KW-1185">Reference proteome</keyword>
<keyword evidence="1" id="KW-0472">Membrane</keyword>
<sequence>MGVVIESSVWVPTSSVYIFIFLSCFFSLSLFPFYLSKHAPTKSPPFSDYPTFASPLRFQRYFLLLYSLASVLEGLWSVYGEFELVYYGITKEDTVTFMLIGFGAALFVGSFLGLLSDLIGRKKSCLVFYIFHLVVGIWKRITSSPSFWVANVCLSLATSIFSFSFETWAVVEHDKGHRQDLLNETFWLMTFFESAALIGSQVISNWMVGGNLEKEIACPSTPAIFTAIVGIICISRVYGGSPQSVTFKEYKVSFYSYILCVAPEFTLLEISFTGDDGFDCYIIDMVTGMRTSLPSFLHSSFLDSLGPDTGVLKLSSWKLYVFETYQFKIIFTCELQADGREVYLGFMYPCVLGARMLGSTLFPWFINAPLRTEDCLVYAFIIQGLLLSIIAFDYQEIGALVTQYFLFHACIGLILPSLARLRTMYVPNELRGGMISLSLAPANAAILFILMQRGYYRTVENSEVIAFAAVGLFAAAGCMYVLKRLGKQPYQNWHKL</sequence>
<feature type="transmembrane region" description="Helical" evidence="1">
    <location>
        <begin position="464"/>
        <end position="482"/>
    </location>
</feature>
<dbReference type="EMBL" id="JAHUZN010000011">
    <property type="protein sequence ID" value="KAG8478412.1"/>
    <property type="molecule type" value="Genomic_DNA"/>
</dbReference>
<dbReference type="AlphaFoldDB" id="A0A8J5YAA3"/>
<feature type="transmembrane region" description="Helical" evidence="1">
    <location>
        <begin position="220"/>
        <end position="238"/>
    </location>
</feature>
<feature type="transmembrane region" description="Helical" evidence="1">
    <location>
        <begin position="124"/>
        <end position="141"/>
    </location>
</feature>
<feature type="transmembrane region" description="Helical" evidence="1">
    <location>
        <begin position="61"/>
        <end position="79"/>
    </location>
</feature>
<dbReference type="GO" id="GO:0015098">
    <property type="term" value="F:molybdate ion transmembrane transporter activity"/>
    <property type="evidence" value="ECO:0007669"/>
    <property type="project" value="InterPro"/>
</dbReference>
<dbReference type="InterPro" id="IPR036259">
    <property type="entry name" value="MFS_trans_sf"/>
</dbReference>
<reference evidence="2 3" key="1">
    <citation type="journal article" date="2021" name="bioRxiv">
        <title>The Gossypium anomalum genome as a resource for cotton improvement and evolutionary analysis of hybrid incompatibility.</title>
        <authorList>
            <person name="Grover C.E."/>
            <person name="Yuan D."/>
            <person name="Arick M.A."/>
            <person name="Miller E.R."/>
            <person name="Hu G."/>
            <person name="Peterson D.G."/>
            <person name="Wendel J.F."/>
            <person name="Udall J.A."/>
        </authorList>
    </citation>
    <scope>NUCLEOTIDE SEQUENCE [LARGE SCALE GENOMIC DNA]</scope>
    <source>
        <strain evidence="2">JFW-Udall</strain>
        <tissue evidence="2">Leaf</tissue>
    </source>
</reference>
<organism evidence="2 3">
    <name type="scientific">Gossypium anomalum</name>
    <dbReference type="NCBI Taxonomy" id="47600"/>
    <lineage>
        <taxon>Eukaryota</taxon>
        <taxon>Viridiplantae</taxon>
        <taxon>Streptophyta</taxon>
        <taxon>Embryophyta</taxon>
        <taxon>Tracheophyta</taxon>
        <taxon>Spermatophyta</taxon>
        <taxon>Magnoliopsida</taxon>
        <taxon>eudicotyledons</taxon>
        <taxon>Gunneridae</taxon>
        <taxon>Pentapetalae</taxon>
        <taxon>rosids</taxon>
        <taxon>malvids</taxon>
        <taxon>Malvales</taxon>
        <taxon>Malvaceae</taxon>
        <taxon>Malvoideae</taxon>
        <taxon>Gossypium</taxon>
    </lineage>
</organism>